<dbReference type="EMBL" id="CAJNAS010000036">
    <property type="protein sequence ID" value="CAE6964428.1"/>
    <property type="molecule type" value="Genomic_DNA"/>
</dbReference>
<keyword evidence="2" id="KW-0813">Transport</keyword>
<dbReference type="SUPFAM" id="SSF46626">
    <property type="entry name" value="Cytochrome c"/>
    <property type="match status" value="3"/>
</dbReference>
<dbReference type="PANTHER" id="PTHR35008">
    <property type="entry name" value="BLL4482 PROTEIN-RELATED"/>
    <property type="match status" value="1"/>
</dbReference>
<keyword evidence="7" id="KW-0677">Repeat</keyword>
<proteinExistence type="predicted"/>
<evidence type="ECO:0000256" key="10">
    <source>
        <dbReference type="ARBA" id="ARBA00023136"/>
    </source>
</evidence>
<keyword evidence="8" id="KW-0249">Electron transport</keyword>
<dbReference type="GO" id="GO:0016614">
    <property type="term" value="F:oxidoreductase activity, acting on CH-OH group of donors"/>
    <property type="evidence" value="ECO:0007669"/>
    <property type="project" value="InterPro"/>
</dbReference>
<reference evidence="13" key="1">
    <citation type="submission" date="2021-02" db="EMBL/GenBank/DDBJ databases">
        <authorList>
            <person name="Vanwijnsberghe S."/>
        </authorList>
    </citation>
    <scope>NUCLEOTIDE SEQUENCE</scope>
    <source>
        <strain evidence="13">R-70211</strain>
    </source>
</reference>
<dbReference type="PRINTS" id="PR00605">
    <property type="entry name" value="CYTCHROMECIC"/>
</dbReference>
<dbReference type="Proteomes" id="UP000675121">
    <property type="component" value="Unassembled WGS sequence"/>
</dbReference>
<evidence type="ECO:0000256" key="7">
    <source>
        <dbReference type="ARBA" id="ARBA00022737"/>
    </source>
</evidence>
<protein>
    <submittedName>
        <fullName evidence="13">Fructose dehydrogenase cytochrome subunit</fullName>
    </submittedName>
</protein>
<keyword evidence="5 11" id="KW-0479">Metal-binding</keyword>
<dbReference type="PANTHER" id="PTHR35008:SF8">
    <property type="entry name" value="ALCOHOL DEHYDROGENASE CYTOCHROME C SUBUNIT"/>
    <property type="match status" value="1"/>
</dbReference>
<feature type="domain" description="Cytochrome c" evidence="12">
    <location>
        <begin position="121"/>
        <end position="230"/>
    </location>
</feature>
<evidence type="ECO:0000256" key="2">
    <source>
        <dbReference type="ARBA" id="ARBA00022448"/>
    </source>
</evidence>
<evidence type="ECO:0000256" key="1">
    <source>
        <dbReference type="ARBA" id="ARBA00004236"/>
    </source>
</evidence>
<evidence type="ECO:0000256" key="8">
    <source>
        <dbReference type="ARBA" id="ARBA00022982"/>
    </source>
</evidence>
<dbReference type="InterPro" id="IPR014353">
    <property type="entry name" value="Membr-bd_ADH_cyt_c"/>
</dbReference>
<dbReference type="InterPro" id="IPR051459">
    <property type="entry name" value="Cytochrome_c-type_DH"/>
</dbReference>
<name>A0A9N8R5V2_9BURK</name>
<evidence type="ECO:0000313" key="14">
    <source>
        <dbReference type="Proteomes" id="UP000675121"/>
    </source>
</evidence>
<evidence type="ECO:0000256" key="5">
    <source>
        <dbReference type="ARBA" id="ARBA00022723"/>
    </source>
</evidence>
<organism evidence="13 14">
    <name type="scientific">Paraburkholderia domus</name>
    <dbReference type="NCBI Taxonomy" id="2793075"/>
    <lineage>
        <taxon>Bacteria</taxon>
        <taxon>Pseudomonadati</taxon>
        <taxon>Pseudomonadota</taxon>
        <taxon>Betaproteobacteria</taxon>
        <taxon>Burkholderiales</taxon>
        <taxon>Burkholderiaceae</taxon>
        <taxon>Paraburkholderia</taxon>
    </lineage>
</organism>
<dbReference type="GO" id="GO:0005506">
    <property type="term" value="F:iron ion binding"/>
    <property type="evidence" value="ECO:0007669"/>
    <property type="project" value="InterPro"/>
</dbReference>
<keyword evidence="3" id="KW-1003">Cell membrane</keyword>
<keyword evidence="9 11" id="KW-0408">Iron</keyword>
<dbReference type="Gene3D" id="1.10.760.10">
    <property type="entry name" value="Cytochrome c-like domain"/>
    <property type="match status" value="1"/>
</dbReference>
<dbReference type="InterPro" id="IPR036909">
    <property type="entry name" value="Cyt_c-like_dom_sf"/>
</dbReference>
<dbReference type="PIRSF" id="PIRSF000018">
    <property type="entry name" value="Mb_ADH_cyt_c"/>
    <property type="match status" value="1"/>
</dbReference>
<dbReference type="GO" id="GO:0020037">
    <property type="term" value="F:heme binding"/>
    <property type="evidence" value="ECO:0007669"/>
    <property type="project" value="InterPro"/>
</dbReference>
<keyword evidence="6" id="KW-0732">Signal</keyword>
<gene>
    <name evidence="13" type="primary">fdhC_2</name>
    <name evidence="13" type="ORF">R70211_07223</name>
</gene>
<comment type="subcellular location">
    <subcellularLocation>
        <location evidence="1">Cell membrane</location>
    </subcellularLocation>
</comment>
<comment type="caution">
    <text evidence="13">The sequence shown here is derived from an EMBL/GenBank/DDBJ whole genome shotgun (WGS) entry which is preliminary data.</text>
</comment>
<dbReference type="InterPro" id="IPR008168">
    <property type="entry name" value="Cyt_C_IC"/>
</dbReference>
<evidence type="ECO:0000256" key="4">
    <source>
        <dbReference type="ARBA" id="ARBA00022617"/>
    </source>
</evidence>
<accession>A0A9N8R5V2</accession>
<evidence type="ECO:0000259" key="12">
    <source>
        <dbReference type="PROSITE" id="PS51007"/>
    </source>
</evidence>
<evidence type="ECO:0000256" key="9">
    <source>
        <dbReference type="ARBA" id="ARBA00023004"/>
    </source>
</evidence>
<dbReference type="GO" id="GO:0009055">
    <property type="term" value="F:electron transfer activity"/>
    <property type="evidence" value="ECO:0007669"/>
    <property type="project" value="InterPro"/>
</dbReference>
<keyword evidence="4 11" id="KW-0349">Heme</keyword>
<feature type="domain" description="Cytochrome c" evidence="12">
    <location>
        <begin position="262"/>
        <end position="349"/>
    </location>
</feature>
<dbReference type="Pfam" id="PF13442">
    <property type="entry name" value="Cytochrome_CBB3"/>
    <property type="match status" value="1"/>
</dbReference>
<keyword evidence="14" id="KW-1185">Reference proteome</keyword>
<dbReference type="AlphaFoldDB" id="A0A9N8R5V2"/>
<evidence type="ECO:0000256" key="3">
    <source>
        <dbReference type="ARBA" id="ARBA00022475"/>
    </source>
</evidence>
<dbReference type="PROSITE" id="PS51007">
    <property type="entry name" value="CYTC"/>
    <property type="match status" value="2"/>
</dbReference>
<evidence type="ECO:0000256" key="11">
    <source>
        <dbReference type="PROSITE-ProRule" id="PRU00433"/>
    </source>
</evidence>
<sequence length="368" mass="40145">MPYSGGRPFRLPFGTIYATNITPDRETGIGTWSDDDFVRAVRTGVGSHGHLYPAMPYTSYAQMSREDVLAIKEYLFTQEPVRQAPPQNSLSFPFNQRWGMAAWNLLFFHEERFVPDARQSVEWNRGAYLATALGHCGECHTPRNISFAMKSREFLSGTTVQGWKAYNTTSDQTYGIGSWSNEQIEAYLSRGHAPGRSSASGPMAEVVQNSLQYLTPNDIGALVTFLREVTPATGEHASVIELAPSAARASNAVLPGNTPTTGKLMRGQRLFEGDCAGCHQWNGVGRQTDYASLVGSHAVNDPSGTALVQVLLHGSTLTIAERTQQMPAFGSAYSDSDIAAVANYVLNHFGSKTGTVTAEQVHEQRAEK</sequence>
<dbReference type="GO" id="GO:0005886">
    <property type="term" value="C:plasma membrane"/>
    <property type="evidence" value="ECO:0007669"/>
    <property type="project" value="UniProtKB-SubCell"/>
</dbReference>
<evidence type="ECO:0000313" key="13">
    <source>
        <dbReference type="EMBL" id="CAE6964428.1"/>
    </source>
</evidence>
<dbReference type="InterPro" id="IPR009056">
    <property type="entry name" value="Cyt_c-like_dom"/>
</dbReference>
<keyword evidence="10" id="KW-0472">Membrane</keyword>
<evidence type="ECO:0000256" key="6">
    <source>
        <dbReference type="ARBA" id="ARBA00022729"/>
    </source>
</evidence>